<proteinExistence type="predicted"/>
<dbReference type="GO" id="GO:0015074">
    <property type="term" value="P:DNA integration"/>
    <property type="evidence" value="ECO:0007669"/>
    <property type="project" value="InterPro"/>
</dbReference>
<dbReference type="InterPro" id="IPR011010">
    <property type="entry name" value="DNA_brk_join_enz"/>
</dbReference>
<evidence type="ECO:0000256" key="1">
    <source>
        <dbReference type="ARBA" id="ARBA00023172"/>
    </source>
</evidence>
<evidence type="ECO:0000313" key="2">
    <source>
        <dbReference type="EMBL" id="SHG31013.1"/>
    </source>
</evidence>
<evidence type="ECO:0000313" key="3">
    <source>
        <dbReference type="Proteomes" id="UP000184076"/>
    </source>
</evidence>
<name>A0A1M5ITB3_9BACT</name>
<keyword evidence="1" id="KW-0233">DNA recombination</keyword>
<accession>A0A1M5ITB3</accession>
<protein>
    <recommendedName>
        <fullName evidence="4">Phage integrase family protein</fullName>
    </recommendedName>
</protein>
<dbReference type="GO" id="GO:0003677">
    <property type="term" value="F:DNA binding"/>
    <property type="evidence" value="ECO:0007669"/>
    <property type="project" value="InterPro"/>
</dbReference>
<sequence>MAGVRESGFHAIRHHVASILDDPGKATPGRIQNFLRHRRRTTTEHYLHGFSRDQKQVAEILEGAQSAREPRADEESACKA</sequence>
<dbReference type="InterPro" id="IPR013762">
    <property type="entry name" value="Integrase-like_cat_sf"/>
</dbReference>
<gene>
    <name evidence="2" type="ORF">SAMN02745206_03657</name>
</gene>
<dbReference type="SUPFAM" id="SSF56349">
    <property type="entry name" value="DNA breaking-rejoining enzymes"/>
    <property type="match status" value="1"/>
</dbReference>
<dbReference type="AlphaFoldDB" id="A0A1M5ITB3"/>
<organism evidence="2 3">
    <name type="scientific">Desulfacinum infernum DSM 9756</name>
    <dbReference type="NCBI Taxonomy" id="1121391"/>
    <lineage>
        <taxon>Bacteria</taxon>
        <taxon>Pseudomonadati</taxon>
        <taxon>Thermodesulfobacteriota</taxon>
        <taxon>Syntrophobacteria</taxon>
        <taxon>Syntrophobacterales</taxon>
        <taxon>Syntrophobacteraceae</taxon>
        <taxon>Desulfacinum</taxon>
    </lineage>
</organism>
<evidence type="ECO:0008006" key="4">
    <source>
        <dbReference type="Google" id="ProtNLM"/>
    </source>
</evidence>
<dbReference type="Gene3D" id="1.10.443.10">
    <property type="entry name" value="Intergrase catalytic core"/>
    <property type="match status" value="1"/>
</dbReference>
<dbReference type="RefSeq" id="WP_245795236.1">
    <property type="nucleotide sequence ID" value="NZ_FQVB01000060.1"/>
</dbReference>
<dbReference type="EMBL" id="FQVB01000060">
    <property type="protein sequence ID" value="SHG31013.1"/>
    <property type="molecule type" value="Genomic_DNA"/>
</dbReference>
<reference evidence="3" key="1">
    <citation type="submission" date="2016-11" db="EMBL/GenBank/DDBJ databases">
        <authorList>
            <person name="Varghese N."/>
            <person name="Submissions S."/>
        </authorList>
    </citation>
    <scope>NUCLEOTIDE SEQUENCE [LARGE SCALE GENOMIC DNA]</scope>
    <source>
        <strain evidence="3">DSM 9756</strain>
    </source>
</reference>
<dbReference type="Proteomes" id="UP000184076">
    <property type="component" value="Unassembled WGS sequence"/>
</dbReference>
<keyword evidence="3" id="KW-1185">Reference proteome</keyword>
<dbReference type="GO" id="GO:0006310">
    <property type="term" value="P:DNA recombination"/>
    <property type="evidence" value="ECO:0007669"/>
    <property type="project" value="UniProtKB-KW"/>
</dbReference>